<evidence type="ECO:0000256" key="2">
    <source>
        <dbReference type="SAM" id="MobiDB-lite"/>
    </source>
</evidence>
<reference evidence="4 5" key="1">
    <citation type="submission" date="2024-06" db="EMBL/GenBank/DDBJ databases">
        <title>A chromosome-level genome assembly of beet webworm, Loxostege sticticalis.</title>
        <authorList>
            <person name="Zhang Y."/>
        </authorList>
    </citation>
    <scope>NUCLEOTIDE SEQUENCE [LARGE SCALE GENOMIC DNA]</scope>
    <source>
        <strain evidence="4">AQ026</strain>
        <tissue evidence="4">Whole body</tissue>
    </source>
</reference>
<sequence>MPWTMNAAAAAGLGVLFVILLLIIKWKWRTPKQVECPPCTPVQLVHRLCPHHNVVQSFEVEQKDSLDEHLDVLTRKLAEKEGRLRLSKSKIRETQHEIDNLHAIDHDVQTQYREIMESLRKDLLGNEKECKKLQEQIEWVSRRRAELRDEVRRGQRLYGEAAAELASNLAELQRGRSTEYKVTEKPQRQHSFTSLRHRKEPQLPRVTPVGSIVIKSPPSSPPEVNPSQINRPAQN</sequence>
<keyword evidence="3" id="KW-0472">Membrane</keyword>
<feature type="transmembrane region" description="Helical" evidence="3">
    <location>
        <begin position="6"/>
        <end position="24"/>
    </location>
</feature>
<dbReference type="Proteomes" id="UP001549920">
    <property type="component" value="Unassembled WGS sequence"/>
</dbReference>
<protein>
    <submittedName>
        <fullName evidence="4">Uncharacterized protein</fullName>
    </submittedName>
</protein>
<keyword evidence="3" id="KW-0812">Transmembrane</keyword>
<evidence type="ECO:0000313" key="5">
    <source>
        <dbReference type="Proteomes" id="UP001549920"/>
    </source>
</evidence>
<name>A0ABR3H8B0_LOXSC</name>
<accession>A0ABR3H8B0</accession>
<proteinExistence type="predicted"/>
<gene>
    <name evidence="4" type="ORF">ABMA27_009545</name>
</gene>
<keyword evidence="5" id="KW-1185">Reference proteome</keyword>
<feature type="coiled-coil region" evidence="1">
    <location>
        <begin position="116"/>
        <end position="150"/>
    </location>
</feature>
<comment type="caution">
    <text evidence="4">The sequence shown here is derived from an EMBL/GenBank/DDBJ whole genome shotgun (WGS) entry which is preliminary data.</text>
</comment>
<evidence type="ECO:0000256" key="3">
    <source>
        <dbReference type="SAM" id="Phobius"/>
    </source>
</evidence>
<evidence type="ECO:0000256" key="1">
    <source>
        <dbReference type="SAM" id="Coils"/>
    </source>
</evidence>
<keyword evidence="1" id="KW-0175">Coiled coil</keyword>
<organism evidence="4 5">
    <name type="scientific">Loxostege sticticalis</name>
    <name type="common">Beet webworm moth</name>
    <dbReference type="NCBI Taxonomy" id="481309"/>
    <lineage>
        <taxon>Eukaryota</taxon>
        <taxon>Metazoa</taxon>
        <taxon>Ecdysozoa</taxon>
        <taxon>Arthropoda</taxon>
        <taxon>Hexapoda</taxon>
        <taxon>Insecta</taxon>
        <taxon>Pterygota</taxon>
        <taxon>Neoptera</taxon>
        <taxon>Endopterygota</taxon>
        <taxon>Lepidoptera</taxon>
        <taxon>Glossata</taxon>
        <taxon>Ditrysia</taxon>
        <taxon>Pyraloidea</taxon>
        <taxon>Crambidae</taxon>
        <taxon>Pyraustinae</taxon>
        <taxon>Loxostege</taxon>
    </lineage>
</organism>
<feature type="region of interest" description="Disordered" evidence="2">
    <location>
        <begin position="176"/>
        <end position="235"/>
    </location>
</feature>
<dbReference type="EMBL" id="JBEUOH010000024">
    <property type="protein sequence ID" value="KAL0861023.1"/>
    <property type="molecule type" value="Genomic_DNA"/>
</dbReference>
<feature type="compositionally biased region" description="Basic and acidic residues" evidence="2">
    <location>
        <begin position="176"/>
        <end position="187"/>
    </location>
</feature>
<keyword evidence="3" id="KW-1133">Transmembrane helix</keyword>
<feature type="compositionally biased region" description="Polar residues" evidence="2">
    <location>
        <begin position="225"/>
        <end position="235"/>
    </location>
</feature>
<evidence type="ECO:0000313" key="4">
    <source>
        <dbReference type="EMBL" id="KAL0861023.1"/>
    </source>
</evidence>